<dbReference type="EMBL" id="CP058214">
    <property type="protein sequence ID" value="QPC44043.1"/>
    <property type="molecule type" value="Genomic_DNA"/>
</dbReference>
<reference evidence="1 2" key="1">
    <citation type="submission" date="2020-06" db="EMBL/GenBank/DDBJ databases">
        <title>Genome sequence of 2 isolates from Red Sea Mangroves.</title>
        <authorList>
            <person name="Sefrji F."/>
            <person name="Michoud G."/>
            <person name="Merlino G."/>
            <person name="Daffonchio D."/>
        </authorList>
    </citation>
    <scope>NUCLEOTIDE SEQUENCE [LARGE SCALE GENOMIC DNA]</scope>
    <source>
        <strain evidence="1 2">R1DC25</strain>
    </source>
</reference>
<sequence length="60" mass="6904">MPDQIRQAFSAWWRSGERIEGRINEHARAREDFEAGFNAGKAQAYAEIERERARIRAGIG</sequence>
<dbReference type="RefSeq" id="WP_213161406.1">
    <property type="nucleotide sequence ID" value="NZ_CP058214.1"/>
</dbReference>
<dbReference type="Proteomes" id="UP000593594">
    <property type="component" value="Chromosome"/>
</dbReference>
<name>A0A7S8C602_9HYPH</name>
<evidence type="ECO:0000313" key="1">
    <source>
        <dbReference type="EMBL" id="QPC44043.1"/>
    </source>
</evidence>
<dbReference type="KEGG" id="kmn:HW532_15890"/>
<evidence type="ECO:0000313" key="2">
    <source>
        <dbReference type="Proteomes" id="UP000593594"/>
    </source>
</evidence>
<protein>
    <submittedName>
        <fullName evidence="1">Uncharacterized protein</fullName>
    </submittedName>
</protein>
<gene>
    <name evidence="1" type="ORF">HW532_15890</name>
</gene>
<proteinExistence type="predicted"/>
<keyword evidence="2" id="KW-1185">Reference proteome</keyword>
<dbReference type="AlphaFoldDB" id="A0A7S8C602"/>
<accession>A0A7S8C602</accession>
<organism evidence="1 2">
    <name type="scientific">Kaustia mangrovi</name>
    <dbReference type="NCBI Taxonomy" id="2593653"/>
    <lineage>
        <taxon>Bacteria</taxon>
        <taxon>Pseudomonadati</taxon>
        <taxon>Pseudomonadota</taxon>
        <taxon>Alphaproteobacteria</taxon>
        <taxon>Hyphomicrobiales</taxon>
        <taxon>Parvibaculaceae</taxon>
        <taxon>Kaustia</taxon>
    </lineage>
</organism>